<keyword evidence="5 7" id="KW-0408">Iron</keyword>
<dbReference type="SUPFAM" id="SSF48264">
    <property type="entry name" value="Cytochrome P450"/>
    <property type="match status" value="1"/>
</dbReference>
<evidence type="ECO:0000256" key="4">
    <source>
        <dbReference type="ARBA" id="ARBA00023002"/>
    </source>
</evidence>
<dbReference type="GO" id="GO:0005506">
    <property type="term" value="F:iron ion binding"/>
    <property type="evidence" value="ECO:0007669"/>
    <property type="project" value="InterPro"/>
</dbReference>
<evidence type="ECO:0000313" key="9">
    <source>
        <dbReference type="EMBL" id="SFF81585.1"/>
    </source>
</evidence>
<dbReference type="Pfam" id="PF00067">
    <property type="entry name" value="p450"/>
    <property type="match status" value="1"/>
</dbReference>
<dbReference type="CDD" id="cd11030">
    <property type="entry name" value="CYP105-like"/>
    <property type="match status" value="1"/>
</dbReference>
<feature type="region of interest" description="Disordered" evidence="8">
    <location>
        <begin position="1"/>
        <end position="30"/>
    </location>
</feature>
<evidence type="ECO:0000256" key="3">
    <source>
        <dbReference type="ARBA" id="ARBA00022723"/>
    </source>
</evidence>
<evidence type="ECO:0000256" key="7">
    <source>
        <dbReference type="RuleBase" id="RU000461"/>
    </source>
</evidence>
<reference evidence="9 10" key="1">
    <citation type="submission" date="2016-10" db="EMBL/GenBank/DDBJ databases">
        <authorList>
            <person name="de Groot N.N."/>
        </authorList>
    </citation>
    <scope>NUCLEOTIDE SEQUENCE [LARGE SCALE GENOMIC DNA]</scope>
    <source>
        <strain evidence="9 10">OK461</strain>
    </source>
</reference>
<dbReference type="PANTHER" id="PTHR46696">
    <property type="entry name" value="P450, PUTATIVE (EUROFUNG)-RELATED"/>
    <property type="match status" value="1"/>
</dbReference>
<dbReference type="GO" id="GO:0004497">
    <property type="term" value="F:monooxygenase activity"/>
    <property type="evidence" value="ECO:0007669"/>
    <property type="project" value="UniProtKB-KW"/>
</dbReference>
<organism evidence="9 10">
    <name type="scientific">Streptomyces mirabilis</name>
    <dbReference type="NCBI Taxonomy" id="68239"/>
    <lineage>
        <taxon>Bacteria</taxon>
        <taxon>Bacillati</taxon>
        <taxon>Actinomycetota</taxon>
        <taxon>Actinomycetes</taxon>
        <taxon>Kitasatosporales</taxon>
        <taxon>Streptomycetaceae</taxon>
        <taxon>Streptomyces</taxon>
    </lineage>
</organism>
<evidence type="ECO:0000256" key="6">
    <source>
        <dbReference type="ARBA" id="ARBA00023033"/>
    </source>
</evidence>
<dbReference type="PROSITE" id="PS00086">
    <property type="entry name" value="CYTOCHROME_P450"/>
    <property type="match status" value="1"/>
</dbReference>
<gene>
    <name evidence="9" type="ORF">SAMN02787118_112154</name>
</gene>
<protein>
    <submittedName>
        <fullName evidence="9">Cytochrome P450</fullName>
    </submittedName>
</protein>
<keyword evidence="3 7" id="KW-0479">Metal-binding</keyword>
<dbReference type="PRINTS" id="PR00385">
    <property type="entry name" value="P450"/>
</dbReference>
<keyword evidence="2 7" id="KW-0349">Heme</keyword>
<evidence type="ECO:0000256" key="2">
    <source>
        <dbReference type="ARBA" id="ARBA00022617"/>
    </source>
</evidence>
<dbReference type="GO" id="GO:0020037">
    <property type="term" value="F:heme binding"/>
    <property type="evidence" value="ECO:0007669"/>
    <property type="project" value="InterPro"/>
</dbReference>
<dbReference type="InterPro" id="IPR017972">
    <property type="entry name" value="Cyt_P450_CS"/>
</dbReference>
<proteinExistence type="inferred from homology"/>
<dbReference type="InterPro" id="IPR036396">
    <property type="entry name" value="Cyt_P450_sf"/>
</dbReference>
<evidence type="ECO:0000256" key="8">
    <source>
        <dbReference type="SAM" id="MobiDB-lite"/>
    </source>
</evidence>
<dbReference type="AlphaFoldDB" id="A0A1I2LQP7"/>
<dbReference type="InterPro" id="IPR002397">
    <property type="entry name" value="Cyt_P450_B"/>
</dbReference>
<evidence type="ECO:0000313" key="10">
    <source>
        <dbReference type="Proteomes" id="UP000181942"/>
    </source>
</evidence>
<sequence>MTENVAGTETAEATPEYPSPRSAQCPFAPPPGLLDLHHSGKSVVRARTWDGRTPWVVTRHAALREILADPRVSADIGGPGYPHTTEAMKAHAAEMQPSINNTDGAEHSRWRRMLTSSFTRHRMEKLRPAIQQITDDLIDKMLAGPNPTDLNTALSLPLPSLMICELLGVPYGDHEFFQEHAGVTNARFKTPQEAAETTRELRRYISGLIEAKMDDPAEDVLSDLGARVKEGDLSLAEAAPLGHILLVAGHDTSANMITLGTALLLQNPDQLGALRENCDDPKFVANAVEELLRYLTIPHLLARRAVVEDIEIDGETIRAGEGVIAALPAANWDPLAFPEPEKLDLARRAAHHVAFSWGPHQCIGQQLARIELHIVFSTLFRRVPTLRLAVDVSELKFKEDSQAYGIYELPVTW</sequence>
<accession>A0A1I2LQP7</accession>
<keyword evidence="4 7" id="KW-0560">Oxidoreductase</keyword>
<dbReference type="PRINTS" id="PR00359">
    <property type="entry name" value="BP450"/>
</dbReference>
<dbReference type="Gene3D" id="1.10.630.10">
    <property type="entry name" value="Cytochrome P450"/>
    <property type="match status" value="1"/>
</dbReference>
<dbReference type="Proteomes" id="UP000181942">
    <property type="component" value="Unassembled WGS sequence"/>
</dbReference>
<dbReference type="GO" id="GO:0016705">
    <property type="term" value="F:oxidoreductase activity, acting on paired donors, with incorporation or reduction of molecular oxygen"/>
    <property type="evidence" value="ECO:0007669"/>
    <property type="project" value="InterPro"/>
</dbReference>
<evidence type="ECO:0000256" key="5">
    <source>
        <dbReference type="ARBA" id="ARBA00023004"/>
    </source>
</evidence>
<dbReference type="InterPro" id="IPR001128">
    <property type="entry name" value="Cyt_P450"/>
</dbReference>
<name>A0A1I2LQP7_9ACTN</name>
<evidence type="ECO:0000256" key="1">
    <source>
        <dbReference type="ARBA" id="ARBA00010617"/>
    </source>
</evidence>
<dbReference type="PANTHER" id="PTHR46696:SF1">
    <property type="entry name" value="CYTOCHROME P450 YJIB-RELATED"/>
    <property type="match status" value="1"/>
</dbReference>
<keyword evidence="6 7" id="KW-0503">Monooxygenase</keyword>
<dbReference type="EMBL" id="FONR01000012">
    <property type="protein sequence ID" value="SFF81585.1"/>
    <property type="molecule type" value="Genomic_DNA"/>
</dbReference>
<dbReference type="RefSeq" id="WP_177324177.1">
    <property type="nucleotide sequence ID" value="NZ_FONR01000012.1"/>
</dbReference>
<dbReference type="FunFam" id="1.10.630.10:FF:000018">
    <property type="entry name" value="Cytochrome P450 monooxygenase"/>
    <property type="match status" value="1"/>
</dbReference>
<comment type="similarity">
    <text evidence="1 7">Belongs to the cytochrome P450 family.</text>
</comment>